<evidence type="ECO:0000256" key="8">
    <source>
        <dbReference type="RuleBase" id="RU364071"/>
    </source>
</evidence>
<dbReference type="Pfam" id="PF08540">
    <property type="entry name" value="HMG_CoA_synt_C"/>
    <property type="match status" value="2"/>
</dbReference>
<comment type="function">
    <text evidence="8">Catalyzes the condensation of acetyl-CoA with acetoacetyl-CoA to form HMG-CoA.</text>
</comment>
<dbReference type="Pfam" id="PF01154">
    <property type="entry name" value="HMG_CoA_synt_N"/>
    <property type="match status" value="1"/>
</dbReference>
<evidence type="ECO:0000256" key="3">
    <source>
        <dbReference type="ARBA" id="ARBA00012978"/>
    </source>
</evidence>
<keyword evidence="5 8" id="KW-0752">Steroid biosynthesis</keyword>
<keyword evidence="8" id="KW-0753">Steroid metabolism</keyword>
<keyword evidence="8" id="KW-0444">Lipid biosynthesis</keyword>
<organism evidence="11 12">
    <name type="scientific">Tegillarca granosa</name>
    <name type="common">Malaysian cockle</name>
    <name type="synonym">Anadara granosa</name>
    <dbReference type="NCBI Taxonomy" id="220873"/>
    <lineage>
        <taxon>Eukaryota</taxon>
        <taxon>Metazoa</taxon>
        <taxon>Spiralia</taxon>
        <taxon>Lophotrochozoa</taxon>
        <taxon>Mollusca</taxon>
        <taxon>Bivalvia</taxon>
        <taxon>Autobranchia</taxon>
        <taxon>Pteriomorphia</taxon>
        <taxon>Arcoida</taxon>
        <taxon>Arcoidea</taxon>
        <taxon>Arcidae</taxon>
        <taxon>Tegillarca</taxon>
    </lineage>
</organism>
<dbReference type="Gene3D" id="3.40.47.10">
    <property type="match status" value="2"/>
</dbReference>
<dbReference type="CDD" id="cd00827">
    <property type="entry name" value="init_cond_enzymes"/>
    <property type="match status" value="1"/>
</dbReference>
<feature type="domain" description="Hydroxymethylglutaryl-coenzyme A synthase N-terminal" evidence="9">
    <location>
        <begin position="46"/>
        <end position="219"/>
    </location>
</feature>
<keyword evidence="8" id="KW-1207">Sterol metabolism</keyword>
<dbReference type="PROSITE" id="PS01226">
    <property type="entry name" value="HMG_COA_SYNTHASE"/>
    <property type="match status" value="1"/>
</dbReference>
<evidence type="ECO:0000256" key="2">
    <source>
        <dbReference type="ARBA" id="ARBA00007061"/>
    </source>
</evidence>
<feature type="domain" description="Hydroxymethylglutaryl-coenzyme A synthase C-terminal" evidence="10">
    <location>
        <begin position="255"/>
        <end position="408"/>
    </location>
</feature>
<accession>A0ABQ9EJW8</accession>
<dbReference type="EMBL" id="JARBDR010000813">
    <property type="protein sequence ID" value="KAJ8305569.1"/>
    <property type="molecule type" value="Genomic_DNA"/>
</dbReference>
<dbReference type="InterPro" id="IPR013528">
    <property type="entry name" value="HMG_CoA_synth_N"/>
</dbReference>
<protein>
    <recommendedName>
        <fullName evidence="3 8">Hydroxymethylglutaryl-CoA synthase</fullName>
        <shortName evidence="8">HMG-CoA synthase</shortName>
        <ecNumber evidence="3 8">2.3.3.10</ecNumber>
    </recommendedName>
    <alternativeName>
        <fullName evidence="8">3-hydroxy-3-methylglutaryl coenzyme A synthase</fullName>
    </alternativeName>
</protein>
<dbReference type="EC" id="2.3.3.10" evidence="3 8"/>
<keyword evidence="12" id="KW-1185">Reference proteome</keyword>
<evidence type="ECO:0000259" key="10">
    <source>
        <dbReference type="Pfam" id="PF08540"/>
    </source>
</evidence>
<dbReference type="InterPro" id="IPR013746">
    <property type="entry name" value="HMG_CoA_synt_C_dom"/>
</dbReference>
<dbReference type="InterPro" id="IPR010122">
    <property type="entry name" value="HMG_CoA_synthase_euk"/>
</dbReference>
<evidence type="ECO:0000256" key="6">
    <source>
        <dbReference type="ARBA" id="ARBA00023011"/>
    </source>
</evidence>
<comment type="caution">
    <text evidence="11">The sequence shown here is derived from an EMBL/GenBank/DDBJ whole genome shotgun (WGS) entry which is preliminary data.</text>
</comment>
<keyword evidence="8" id="KW-0443">Lipid metabolism</keyword>
<keyword evidence="4 8" id="KW-0808">Transferase</keyword>
<comment type="pathway">
    <text evidence="1 8">Metabolic intermediate biosynthesis; (R)-mevalonate biosynthesis; (R)-mevalonate from acetyl-CoA: step 2/3.</text>
</comment>
<reference evidence="11 12" key="1">
    <citation type="submission" date="2022-12" db="EMBL/GenBank/DDBJ databases">
        <title>Chromosome-level genome of Tegillarca granosa.</title>
        <authorList>
            <person name="Kim J."/>
        </authorList>
    </citation>
    <scope>NUCLEOTIDE SEQUENCE [LARGE SCALE GENOMIC DNA]</scope>
    <source>
        <strain evidence="11">Teg-2019</strain>
        <tissue evidence="11">Adductor muscle</tissue>
    </source>
</reference>
<dbReference type="PANTHER" id="PTHR43323">
    <property type="entry name" value="3-HYDROXY-3-METHYLGLUTARYL COENZYME A SYNTHASE"/>
    <property type="match status" value="1"/>
</dbReference>
<feature type="domain" description="Hydroxymethylglutaryl-coenzyme A synthase C-terminal" evidence="10">
    <location>
        <begin position="220"/>
        <end position="251"/>
    </location>
</feature>
<dbReference type="SUPFAM" id="SSF53901">
    <property type="entry name" value="Thiolase-like"/>
    <property type="match status" value="2"/>
</dbReference>
<evidence type="ECO:0000313" key="12">
    <source>
        <dbReference type="Proteomes" id="UP001217089"/>
    </source>
</evidence>
<name>A0ABQ9EJW8_TEGGR</name>
<evidence type="ECO:0000256" key="1">
    <source>
        <dbReference type="ARBA" id="ARBA00005218"/>
    </source>
</evidence>
<sequence>MIIKKKHIDKSKSVQLIALFPGRKTNIPSHWHHKMPGSAKMDYPKWPKDVGILMMEVYFPSQYVDQNELEQFDGVSTGKYTIGLGQSKMGFCSDREDINSLCLTVVERLMVKYNLSYTDIGRLEVGTETIIDKSKSVKTVLMQLFEDSGNTDVEGIDTTNACYGGTAALFNAINWIESSSWDGRFALVVAGDIAVYATGNARCTGGAGAVAMVIGPHAPLVFDRGMRGIHMQHVYDFYKPHMESEYPVVDEGPSLIDSADIFLFHSPYCKLVQKSFARILLNDFLRDPKPNYKGRYAGLEAFRDVKREDTYFDKEVEKTFVTASQELFLKKTKQSLLLVNQVGNIHSISELLGQRIVLFSYGSGSAASMFSLKITDTCNSTLEKLVSIVSSIKSRLEQRIKLSPSIHTYRFRRTLVSRHMVKKPLQIPK</sequence>
<evidence type="ECO:0000259" key="9">
    <source>
        <dbReference type="Pfam" id="PF01154"/>
    </source>
</evidence>
<gene>
    <name evidence="11" type="ORF">KUTeg_016114</name>
</gene>
<dbReference type="InterPro" id="IPR016039">
    <property type="entry name" value="Thiolase-like"/>
</dbReference>
<comment type="catalytic activity">
    <reaction evidence="7">
        <text>acetoacetyl-CoA + acetyl-CoA + H2O = (3S)-3-hydroxy-3-methylglutaryl-CoA + CoA + H(+)</text>
        <dbReference type="Rhea" id="RHEA:10188"/>
        <dbReference type="ChEBI" id="CHEBI:15377"/>
        <dbReference type="ChEBI" id="CHEBI:15378"/>
        <dbReference type="ChEBI" id="CHEBI:43074"/>
        <dbReference type="ChEBI" id="CHEBI:57286"/>
        <dbReference type="ChEBI" id="CHEBI:57287"/>
        <dbReference type="ChEBI" id="CHEBI:57288"/>
        <dbReference type="EC" id="2.3.3.10"/>
    </reaction>
    <physiologicalReaction direction="left-to-right" evidence="7">
        <dbReference type="Rhea" id="RHEA:10189"/>
    </physiologicalReaction>
</comment>
<dbReference type="Proteomes" id="UP001217089">
    <property type="component" value="Unassembled WGS sequence"/>
</dbReference>
<proteinExistence type="inferred from homology"/>
<dbReference type="NCBIfam" id="TIGR01833">
    <property type="entry name" value="HMG-CoA-S_euk"/>
    <property type="match status" value="1"/>
</dbReference>
<evidence type="ECO:0000313" key="11">
    <source>
        <dbReference type="EMBL" id="KAJ8305569.1"/>
    </source>
</evidence>
<evidence type="ECO:0000256" key="5">
    <source>
        <dbReference type="ARBA" id="ARBA00022955"/>
    </source>
</evidence>
<evidence type="ECO:0000256" key="7">
    <source>
        <dbReference type="ARBA" id="ARBA00049887"/>
    </source>
</evidence>
<evidence type="ECO:0000256" key="4">
    <source>
        <dbReference type="ARBA" id="ARBA00022679"/>
    </source>
</evidence>
<keyword evidence="6 8" id="KW-0756">Sterol biosynthesis</keyword>
<comment type="similarity">
    <text evidence="2 8">Belongs to the thiolase-like superfamily. HMG-CoA synthase family.</text>
</comment>
<dbReference type="PANTHER" id="PTHR43323:SF2">
    <property type="entry name" value="HYDROXYMETHYLGLUTARYL-COA SYNTHASE"/>
    <property type="match status" value="1"/>
</dbReference>
<dbReference type="InterPro" id="IPR000590">
    <property type="entry name" value="HMG_CoA_synt_AS"/>
</dbReference>